<evidence type="ECO:0008006" key="3">
    <source>
        <dbReference type="Google" id="ProtNLM"/>
    </source>
</evidence>
<evidence type="ECO:0000313" key="1">
    <source>
        <dbReference type="EMBL" id="TXL76307.1"/>
    </source>
</evidence>
<dbReference type="RefSeq" id="WP_147847116.1">
    <property type="nucleotide sequence ID" value="NZ_VDUZ01000011.1"/>
</dbReference>
<dbReference type="SMART" id="SM00855">
    <property type="entry name" value="PGAM"/>
    <property type="match status" value="1"/>
</dbReference>
<dbReference type="EMBL" id="VDUZ01000011">
    <property type="protein sequence ID" value="TXL76307.1"/>
    <property type="molecule type" value="Genomic_DNA"/>
</dbReference>
<dbReference type="OrthoDB" id="2237472at2"/>
<dbReference type="AlphaFoldDB" id="A0A5C8PPK9"/>
<gene>
    <name evidence="1" type="ORF">FHP25_11675</name>
</gene>
<dbReference type="Proteomes" id="UP000321638">
    <property type="component" value="Unassembled WGS sequence"/>
</dbReference>
<protein>
    <recommendedName>
        <fullName evidence="3">Histidine phosphatase family protein</fullName>
    </recommendedName>
</protein>
<proteinExistence type="predicted"/>
<evidence type="ECO:0000313" key="2">
    <source>
        <dbReference type="Proteomes" id="UP000321638"/>
    </source>
</evidence>
<name>A0A5C8PPK9_9HYPH</name>
<sequence>MTLHRRSLLALLPAPFIASCASTRDLAADMRRGGYVIYLRHAQSDGKPEPALGDIKDCLWQSNLTPAGKTQATAIGQILKGLDVRYGQIGSSPFCRCRDTAQLVTGRPAQIMPELQYHASQSPNAQAAAVERLRILVSNREPGGRCTLLVGHAPPFKVLAGIELAEAQAAIIRPRQTKEFDVVGLLDPSGVQSREVA</sequence>
<dbReference type="Gene3D" id="3.40.50.1240">
    <property type="entry name" value="Phosphoglycerate mutase-like"/>
    <property type="match status" value="1"/>
</dbReference>
<dbReference type="SUPFAM" id="SSF53254">
    <property type="entry name" value="Phosphoglycerate mutase-like"/>
    <property type="match status" value="1"/>
</dbReference>
<dbReference type="PROSITE" id="PS51257">
    <property type="entry name" value="PROKAR_LIPOPROTEIN"/>
    <property type="match status" value="1"/>
</dbReference>
<reference evidence="1 2" key="1">
    <citation type="submission" date="2019-06" db="EMBL/GenBank/DDBJ databases">
        <title>New taxonomy in bacterial strain CC-CFT640, isolated from vineyard.</title>
        <authorList>
            <person name="Lin S.-Y."/>
            <person name="Tsai C.-F."/>
            <person name="Young C.-C."/>
        </authorList>
    </citation>
    <scope>NUCLEOTIDE SEQUENCE [LARGE SCALE GENOMIC DNA]</scope>
    <source>
        <strain evidence="1 2">CC-CFT640</strain>
    </source>
</reference>
<organism evidence="1 2">
    <name type="scientific">Vineibacter terrae</name>
    <dbReference type="NCBI Taxonomy" id="2586908"/>
    <lineage>
        <taxon>Bacteria</taxon>
        <taxon>Pseudomonadati</taxon>
        <taxon>Pseudomonadota</taxon>
        <taxon>Alphaproteobacteria</taxon>
        <taxon>Hyphomicrobiales</taxon>
        <taxon>Vineibacter</taxon>
    </lineage>
</organism>
<dbReference type="Pfam" id="PF00300">
    <property type="entry name" value="His_Phos_1"/>
    <property type="match status" value="1"/>
</dbReference>
<keyword evidence="2" id="KW-1185">Reference proteome</keyword>
<comment type="caution">
    <text evidence="1">The sequence shown here is derived from an EMBL/GenBank/DDBJ whole genome shotgun (WGS) entry which is preliminary data.</text>
</comment>
<dbReference type="InterPro" id="IPR013078">
    <property type="entry name" value="His_Pase_superF_clade-1"/>
</dbReference>
<dbReference type="InterPro" id="IPR029033">
    <property type="entry name" value="His_PPase_superfam"/>
</dbReference>
<dbReference type="CDD" id="cd07067">
    <property type="entry name" value="HP_PGM_like"/>
    <property type="match status" value="1"/>
</dbReference>
<accession>A0A5C8PPK9</accession>